<name>A0A011PUB3_9PROT</name>
<dbReference type="Proteomes" id="UP000021816">
    <property type="component" value="Unassembled WGS sequence"/>
</dbReference>
<dbReference type="SUPFAM" id="SSF54197">
    <property type="entry name" value="HIT-like"/>
    <property type="match status" value="1"/>
</dbReference>
<proteinExistence type="predicted"/>
<sequence length="152" mass="16613">MDVDQAQLLADFRAKFRVDELLIASTPAWSWSLRPAQATLGAGVLSLNRYAASFSDVSGAEMAELAVLVGQLERALKCVFDYDVINYLMLMMVDKQVHFHVVPRYQGVRQFAGLEWVDSAWPAAPALSVSQHAEQEGVLSAIREAVALACGS</sequence>
<dbReference type="AlphaFoldDB" id="A0A011PUB3"/>
<evidence type="ECO:0000313" key="2">
    <source>
        <dbReference type="Proteomes" id="UP000021816"/>
    </source>
</evidence>
<dbReference type="EMBL" id="JEMX01000030">
    <property type="protein sequence ID" value="EXI80632.1"/>
    <property type="molecule type" value="Genomic_DNA"/>
</dbReference>
<dbReference type="Gene3D" id="3.30.428.10">
    <property type="entry name" value="HIT-like"/>
    <property type="match status" value="1"/>
</dbReference>
<dbReference type="InterPro" id="IPR036265">
    <property type="entry name" value="HIT-like_sf"/>
</dbReference>
<organism evidence="1 2">
    <name type="scientific">Candidatus Accumulibacter appositus</name>
    <dbReference type="NCBI Taxonomy" id="1454003"/>
    <lineage>
        <taxon>Bacteria</taxon>
        <taxon>Pseudomonadati</taxon>
        <taxon>Pseudomonadota</taxon>
        <taxon>Betaproteobacteria</taxon>
        <taxon>Candidatus Accumulibacter</taxon>
    </lineage>
</organism>
<evidence type="ECO:0000313" key="1">
    <source>
        <dbReference type="EMBL" id="EXI80632.1"/>
    </source>
</evidence>
<dbReference type="STRING" id="1454003.AW10_01775"/>
<gene>
    <name evidence="1" type="ORF">AW10_01775</name>
</gene>
<protein>
    <recommendedName>
        <fullName evidence="3">HIT family protein</fullName>
    </recommendedName>
</protein>
<comment type="caution">
    <text evidence="1">The sequence shown here is derived from an EMBL/GenBank/DDBJ whole genome shotgun (WGS) entry which is preliminary data.</text>
</comment>
<evidence type="ECO:0008006" key="3">
    <source>
        <dbReference type="Google" id="ProtNLM"/>
    </source>
</evidence>
<accession>A0A011PUB3</accession>
<dbReference type="PATRIC" id="fig|1454003.3.peg.1830"/>
<reference evidence="1 2" key="1">
    <citation type="submission" date="2014-02" db="EMBL/GenBank/DDBJ databases">
        <title>Expanding our view of genomic diversity in Candidatus Accumulibacter clades.</title>
        <authorList>
            <person name="Skennerton C.T."/>
            <person name="Barr J.J."/>
            <person name="Slater F.R."/>
            <person name="Bond P.L."/>
            <person name="Tyson G.W."/>
        </authorList>
    </citation>
    <scope>NUCLEOTIDE SEQUENCE [LARGE SCALE GENOMIC DNA]</scope>
    <source>
        <strain evidence="2">BA-92</strain>
    </source>
</reference>